<keyword evidence="2" id="KW-1185">Reference proteome</keyword>
<dbReference type="RefSeq" id="WP_212189173.1">
    <property type="nucleotide sequence ID" value="NZ_JAGTAR010000008.1"/>
</dbReference>
<dbReference type="AlphaFoldDB" id="A0A941F364"/>
<reference evidence="1" key="1">
    <citation type="journal article" date="2018" name="Int. J. Syst. Evol. Microbiol.">
        <title>Carboxylicivirga sediminis sp. nov., isolated from coastal sediment.</title>
        <authorList>
            <person name="Wang F.Q."/>
            <person name="Ren L.H."/>
            <person name="Zou R.J."/>
            <person name="Sun Y.Z."/>
            <person name="Liu X.J."/>
            <person name="Jiang F."/>
            <person name="Liu L.J."/>
        </authorList>
    </citation>
    <scope>NUCLEOTIDE SEQUENCE</scope>
    <source>
        <strain evidence="1">JR1</strain>
    </source>
</reference>
<evidence type="ECO:0000313" key="2">
    <source>
        <dbReference type="Proteomes" id="UP000679220"/>
    </source>
</evidence>
<gene>
    <name evidence="1" type="ORF">KDU71_06835</name>
</gene>
<dbReference type="EMBL" id="JAGTAR010000008">
    <property type="protein sequence ID" value="MBR8535268.1"/>
    <property type="molecule type" value="Genomic_DNA"/>
</dbReference>
<name>A0A941F364_9BACT</name>
<organism evidence="1 2">
    <name type="scientific">Carboxylicivirga sediminis</name>
    <dbReference type="NCBI Taxonomy" id="2006564"/>
    <lineage>
        <taxon>Bacteria</taxon>
        <taxon>Pseudomonadati</taxon>
        <taxon>Bacteroidota</taxon>
        <taxon>Bacteroidia</taxon>
        <taxon>Marinilabiliales</taxon>
        <taxon>Marinilabiliaceae</taxon>
        <taxon>Carboxylicivirga</taxon>
    </lineage>
</organism>
<accession>A0A941F364</accession>
<comment type="caution">
    <text evidence="1">The sequence shown here is derived from an EMBL/GenBank/DDBJ whole genome shotgun (WGS) entry which is preliminary data.</text>
</comment>
<dbReference type="Proteomes" id="UP000679220">
    <property type="component" value="Unassembled WGS sequence"/>
</dbReference>
<reference evidence="1" key="2">
    <citation type="submission" date="2021-04" db="EMBL/GenBank/DDBJ databases">
        <authorList>
            <person name="Zhang T."/>
            <person name="Zhang Y."/>
            <person name="Lu D."/>
            <person name="Zuo D."/>
            <person name="Du Z."/>
        </authorList>
    </citation>
    <scope>NUCLEOTIDE SEQUENCE</scope>
    <source>
        <strain evidence="1">JR1</strain>
    </source>
</reference>
<protein>
    <submittedName>
        <fullName evidence="1">Uncharacterized protein</fullName>
    </submittedName>
</protein>
<sequence>MANVISYLMNPFLNLTNESPDVNIKGEKMFTQKKPATHKVTGLCSFMSVIV</sequence>
<proteinExistence type="predicted"/>
<evidence type="ECO:0000313" key="1">
    <source>
        <dbReference type="EMBL" id="MBR8535268.1"/>
    </source>
</evidence>